<dbReference type="Proteomes" id="UP001066276">
    <property type="component" value="Chromosome 11"/>
</dbReference>
<comment type="caution">
    <text evidence="2">The sequence shown here is derived from an EMBL/GenBank/DDBJ whole genome shotgun (WGS) entry which is preliminary data.</text>
</comment>
<feature type="compositionally biased region" description="Low complexity" evidence="1">
    <location>
        <begin position="62"/>
        <end position="77"/>
    </location>
</feature>
<name>A0AAV7LAL2_PLEWA</name>
<accession>A0AAV7LAL2</accession>
<proteinExistence type="predicted"/>
<evidence type="ECO:0000313" key="2">
    <source>
        <dbReference type="EMBL" id="KAJ1088042.1"/>
    </source>
</evidence>
<keyword evidence="3" id="KW-1185">Reference proteome</keyword>
<sequence>MDTDASQKQNTSVEVGIEQEPNQFADLCSKGPVVPHGVVNDEQRQRADVEEVSDREVDEVDGAAGPFLGAAAGEPDD</sequence>
<dbReference type="EMBL" id="JANPWB010000015">
    <property type="protein sequence ID" value="KAJ1088042.1"/>
    <property type="molecule type" value="Genomic_DNA"/>
</dbReference>
<evidence type="ECO:0000313" key="3">
    <source>
        <dbReference type="Proteomes" id="UP001066276"/>
    </source>
</evidence>
<reference evidence="2" key="1">
    <citation type="journal article" date="2022" name="bioRxiv">
        <title>Sequencing and chromosome-scale assembly of the giantPleurodeles waltlgenome.</title>
        <authorList>
            <person name="Brown T."/>
            <person name="Elewa A."/>
            <person name="Iarovenko S."/>
            <person name="Subramanian E."/>
            <person name="Araus A.J."/>
            <person name="Petzold A."/>
            <person name="Susuki M."/>
            <person name="Suzuki K.-i.T."/>
            <person name="Hayashi T."/>
            <person name="Toyoda A."/>
            <person name="Oliveira C."/>
            <person name="Osipova E."/>
            <person name="Leigh N.D."/>
            <person name="Simon A."/>
            <person name="Yun M.H."/>
        </authorList>
    </citation>
    <scope>NUCLEOTIDE SEQUENCE</scope>
    <source>
        <strain evidence="2">20211129_DDA</strain>
        <tissue evidence="2">Liver</tissue>
    </source>
</reference>
<evidence type="ECO:0000256" key="1">
    <source>
        <dbReference type="SAM" id="MobiDB-lite"/>
    </source>
</evidence>
<organism evidence="2 3">
    <name type="scientific">Pleurodeles waltl</name>
    <name type="common">Iberian ribbed newt</name>
    <dbReference type="NCBI Taxonomy" id="8319"/>
    <lineage>
        <taxon>Eukaryota</taxon>
        <taxon>Metazoa</taxon>
        <taxon>Chordata</taxon>
        <taxon>Craniata</taxon>
        <taxon>Vertebrata</taxon>
        <taxon>Euteleostomi</taxon>
        <taxon>Amphibia</taxon>
        <taxon>Batrachia</taxon>
        <taxon>Caudata</taxon>
        <taxon>Salamandroidea</taxon>
        <taxon>Salamandridae</taxon>
        <taxon>Pleurodelinae</taxon>
        <taxon>Pleurodeles</taxon>
    </lineage>
</organism>
<feature type="compositionally biased region" description="Basic and acidic residues" evidence="1">
    <location>
        <begin position="39"/>
        <end position="55"/>
    </location>
</feature>
<feature type="region of interest" description="Disordered" evidence="1">
    <location>
        <begin position="26"/>
        <end position="77"/>
    </location>
</feature>
<gene>
    <name evidence="2" type="ORF">NDU88_001201</name>
</gene>
<protein>
    <submittedName>
        <fullName evidence="2">Uncharacterized protein</fullName>
    </submittedName>
</protein>
<dbReference type="AlphaFoldDB" id="A0AAV7LAL2"/>